<organism evidence="1 2">
    <name type="scientific">Crotalaria pallida</name>
    <name type="common">Smooth rattlebox</name>
    <name type="synonym">Crotalaria striata</name>
    <dbReference type="NCBI Taxonomy" id="3830"/>
    <lineage>
        <taxon>Eukaryota</taxon>
        <taxon>Viridiplantae</taxon>
        <taxon>Streptophyta</taxon>
        <taxon>Embryophyta</taxon>
        <taxon>Tracheophyta</taxon>
        <taxon>Spermatophyta</taxon>
        <taxon>Magnoliopsida</taxon>
        <taxon>eudicotyledons</taxon>
        <taxon>Gunneridae</taxon>
        <taxon>Pentapetalae</taxon>
        <taxon>rosids</taxon>
        <taxon>fabids</taxon>
        <taxon>Fabales</taxon>
        <taxon>Fabaceae</taxon>
        <taxon>Papilionoideae</taxon>
        <taxon>50 kb inversion clade</taxon>
        <taxon>genistoids sensu lato</taxon>
        <taxon>core genistoids</taxon>
        <taxon>Crotalarieae</taxon>
        <taxon>Crotalaria</taxon>
    </lineage>
</organism>
<dbReference type="EMBL" id="JAYWIO010000001">
    <property type="protein sequence ID" value="KAK7290133.1"/>
    <property type="molecule type" value="Genomic_DNA"/>
</dbReference>
<comment type="caution">
    <text evidence="1">The sequence shown here is derived from an EMBL/GenBank/DDBJ whole genome shotgun (WGS) entry which is preliminary data.</text>
</comment>
<accession>A0AAN9P962</accession>
<reference evidence="1 2" key="1">
    <citation type="submission" date="2024-01" db="EMBL/GenBank/DDBJ databases">
        <title>The genomes of 5 underutilized Papilionoideae crops provide insights into root nodulation and disease resistanc.</title>
        <authorList>
            <person name="Yuan L."/>
        </authorList>
    </citation>
    <scope>NUCLEOTIDE SEQUENCE [LARGE SCALE GENOMIC DNA]</scope>
    <source>
        <strain evidence="1">ZHUSHIDOU_FW_LH</strain>
        <tissue evidence="1">Leaf</tissue>
    </source>
</reference>
<gene>
    <name evidence="1" type="ORF">RIF29_04338</name>
</gene>
<proteinExistence type="predicted"/>
<evidence type="ECO:0000313" key="2">
    <source>
        <dbReference type="Proteomes" id="UP001372338"/>
    </source>
</evidence>
<name>A0AAN9P962_CROPI</name>
<keyword evidence="2" id="KW-1185">Reference proteome</keyword>
<sequence>MFALSSFPFYTPILHLSHHHHPNLLLPHLLARCFIMVLAFSCVLSSSHTTTLLFSLPSSPSISNPFFCHSRHFNLVAMNAQNPSIFDSSLEHDWGDWYSAPEISLRDHLFIVPLNYSKGIHSSPKISVFAREVAAGNGSH</sequence>
<dbReference type="AlphaFoldDB" id="A0AAN9P962"/>
<protein>
    <submittedName>
        <fullName evidence="1">Uncharacterized protein</fullName>
    </submittedName>
</protein>
<dbReference type="Proteomes" id="UP001372338">
    <property type="component" value="Unassembled WGS sequence"/>
</dbReference>
<evidence type="ECO:0000313" key="1">
    <source>
        <dbReference type="EMBL" id="KAK7290133.1"/>
    </source>
</evidence>